<dbReference type="KEGG" id="caua:113095382"/>
<dbReference type="Proteomes" id="UP000515129">
    <property type="component" value="Chromosome 11"/>
</dbReference>
<dbReference type="GO" id="GO:0003676">
    <property type="term" value="F:nucleic acid binding"/>
    <property type="evidence" value="ECO:0007669"/>
    <property type="project" value="InterPro"/>
</dbReference>
<dbReference type="GO" id="GO:0008270">
    <property type="term" value="F:zinc ion binding"/>
    <property type="evidence" value="ECO:0007669"/>
    <property type="project" value="UniProtKB-KW"/>
</dbReference>
<organism evidence="4 7">
    <name type="scientific">Carassius auratus</name>
    <name type="common">Goldfish</name>
    <dbReference type="NCBI Taxonomy" id="7957"/>
    <lineage>
        <taxon>Eukaryota</taxon>
        <taxon>Metazoa</taxon>
        <taxon>Chordata</taxon>
        <taxon>Craniata</taxon>
        <taxon>Vertebrata</taxon>
        <taxon>Euteleostomi</taxon>
        <taxon>Actinopterygii</taxon>
        <taxon>Neopterygii</taxon>
        <taxon>Teleostei</taxon>
        <taxon>Ostariophysi</taxon>
        <taxon>Cypriniformes</taxon>
        <taxon>Cyprinidae</taxon>
        <taxon>Cyprininae</taxon>
        <taxon>Carassius</taxon>
    </lineage>
</organism>
<sequence>MASSAPLRALQWDIQKQLHLLSEEQLYSLASSLEDERGLEVPKVTGTNEPELFEFIVDYMKSDQLRTLEDEGMSRLLIIKDKIDELKSSKGSESDMDTANNGKDVSGGSSMTEQVSGLVRLTDVTALLPRRDFKMHGGVISDASSDMSYNSVCKQIDEGLKEKFSESEIIRTVLRMIKPGNFKDMLTNKDDLTVAELKRFLKSHMRERSSTELFQELSNAKQHDKETPQQFVYRLMGLKQKIISASQHGSEFNYDKRLVQGVFLHTLYQGLNEKNGNIRSDIKPHISDLTVTDDFILELVTKSANEEAERQKRLSTVYKHKLLTVSSSQSQEDSEKSYDTLHKRMEGEARANRTALMELTAQVAALTENLEKMMRHPAAIESQTATPLMNVEVSDKPVSKRRCDDCIQRGNQDCCHCFRCGQAGHRAVGCLKKGTKVGNGRRSLVRDNQ</sequence>
<accession>A0A6P6QB77</accession>
<feature type="compositionally biased region" description="Polar residues" evidence="2">
    <location>
        <begin position="97"/>
        <end position="111"/>
    </location>
</feature>
<evidence type="ECO:0000256" key="1">
    <source>
        <dbReference type="PROSITE-ProRule" id="PRU00047"/>
    </source>
</evidence>
<evidence type="ECO:0000256" key="2">
    <source>
        <dbReference type="SAM" id="MobiDB-lite"/>
    </source>
</evidence>
<evidence type="ECO:0000259" key="3">
    <source>
        <dbReference type="PROSITE" id="PS50158"/>
    </source>
</evidence>
<keyword evidence="1" id="KW-0863">Zinc-finger</keyword>
<dbReference type="OrthoDB" id="10068084at2759"/>
<dbReference type="GeneID" id="113110817"/>
<dbReference type="AlphaFoldDB" id="A0A6P6QB77"/>
<evidence type="ECO:0000313" key="7">
    <source>
        <dbReference type="RefSeq" id="XP_026130804.1"/>
    </source>
</evidence>
<keyword evidence="4" id="KW-1185">Reference proteome</keyword>
<dbReference type="InterPro" id="IPR001878">
    <property type="entry name" value="Znf_CCHC"/>
</dbReference>
<name>A0A6P6QB77_CARAU</name>
<feature type="domain" description="CCHC-type" evidence="3">
    <location>
        <begin position="417"/>
        <end position="430"/>
    </location>
</feature>
<dbReference type="RefSeq" id="XP_026130804.1">
    <property type="nucleotide sequence ID" value="XM_026275019.1"/>
</dbReference>
<gene>
    <name evidence="6 7" type="primary">LOC113110817</name>
    <name evidence="5" type="synonym">LOC113095382</name>
</gene>
<evidence type="ECO:0000313" key="5">
    <source>
        <dbReference type="RefSeq" id="XP_026116687.1"/>
    </source>
</evidence>
<evidence type="ECO:0000313" key="6">
    <source>
        <dbReference type="RefSeq" id="XP_026130803.1"/>
    </source>
</evidence>
<dbReference type="RefSeq" id="XP_026116687.1">
    <property type="nucleotide sequence ID" value="XM_026260902.1"/>
</dbReference>
<dbReference type="KEGG" id="caua:113110817"/>
<proteinExistence type="predicted"/>
<evidence type="ECO:0000313" key="4">
    <source>
        <dbReference type="Proteomes" id="UP000515129"/>
    </source>
</evidence>
<keyword evidence="1" id="KW-0862">Zinc</keyword>
<dbReference type="RefSeq" id="XP_026130803.1">
    <property type="nucleotide sequence ID" value="XM_026275018.1"/>
</dbReference>
<dbReference type="PROSITE" id="PS50158">
    <property type="entry name" value="ZF_CCHC"/>
    <property type="match status" value="1"/>
</dbReference>
<reference evidence="5 6" key="1">
    <citation type="submission" date="2025-04" db="UniProtKB">
        <authorList>
            <consortium name="RefSeq"/>
        </authorList>
    </citation>
    <scope>IDENTIFICATION</scope>
    <source>
        <strain evidence="5 6">Wakin</strain>
        <tissue evidence="5 6">Muscle</tissue>
    </source>
</reference>
<protein>
    <submittedName>
        <fullName evidence="5">Uncharacterized protein LOC113095382</fullName>
    </submittedName>
    <submittedName>
        <fullName evidence="6 7">Uncharacterized protein LOC113110817</fullName>
    </submittedName>
</protein>
<keyword evidence="1" id="KW-0479">Metal-binding</keyword>
<feature type="region of interest" description="Disordered" evidence="2">
    <location>
        <begin position="89"/>
        <end position="111"/>
    </location>
</feature>